<dbReference type="RefSeq" id="WP_191180865.1">
    <property type="nucleotide sequence ID" value="NZ_JACXXP010000032.1"/>
</dbReference>
<dbReference type="AlphaFoldDB" id="A0A9Q3YXH9"/>
<proteinExistence type="predicted"/>
<dbReference type="EMBL" id="JACXXP010000032">
    <property type="protein sequence ID" value="MBD3906453.1"/>
    <property type="molecule type" value="Genomic_DNA"/>
</dbReference>
<evidence type="ECO:0000313" key="2">
    <source>
        <dbReference type="EMBL" id="MCC9036835.1"/>
    </source>
</evidence>
<evidence type="ECO:0000313" key="4">
    <source>
        <dbReference type="Proteomes" id="UP001107960"/>
    </source>
</evidence>
<keyword evidence="3" id="KW-1185">Reference proteome</keyword>
<evidence type="ECO:0000313" key="1">
    <source>
        <dbReference type="EMBL" id="MBD3906453.1"/>
    </source>
</evidence>
<evidence type="ECO:0000313" key="3">
    <source>
        <dbReference type="Proteomes" id="UP000603715"/>
    </source>
</evidence>
<reference evidence="3" key="2">
    <citation type="submission" date="2023-07" db="EMBL/GenBank/DDBJ databases">
        <title>Description of novel Chryseobacterium sp. strain C-2.</title>
        <authorList>
            <person name="Saticioglu I.B."/>
        </authorList>
    </citation>
    <scope>NUCLEOTIDE SEQUENCE [LARGE SCALE GENOMIC DNA]</scope>
    <source>
        <strain evidence="3">C-2</strain>
    </source>
</reference>
<reference evidence="2" key="1">
    <citation type="submission" date="2021-11" db="EMBL/GenBank/DDBJ databases">
        <title>Description of novel Chryseobacterium species.</title>
        <authorList>
            <person name="Saticioglu I.B."/>
            <person name="Ay H."/>
            <person name="Altun S."/>
            <person name="Duman M."/>
        </authorList>
    </citation>
    <scope>NUCLEOTIDE SEQUENCE</scope>
    <source>
        <strain evidence="2">C-39</strain>
    </source>
</reference>
<dbReference type="Proteomes" id="UP000603715">
    <property type="component" value="Unassembled WGS sequence"/>
</dbReference>
<accession>A0A9Q3YXH9</accession>
<sequence>MDYAFNIENFTKIISADVVPDGADGLSFSLGETDFTIKKPYIDLDGEEMGNSIYIDNNDGLLLSMRITQNYLFVHYCDNKNYNFKQLYQDSPKEIISFANFCWKKVVEEMQNPDLGKDPFELLFKGHEMPHELKLLKQFQDDFGYYYADGFMLRAEDKSPASSWSDNPDFLGHLIPFATANGSGSFYAIWNDGTSRKLGEMPVIVFGDEGGVHIVAESTLQLMHLLTYDAEITVDFDQTYFYKSDEYYQESDDHVEDTSWLKSNFNLDIIENPDSIVENAQEKYKELFDKWFEQYYSEQ</sequence>
<name>A0A9Q3YXH9_9FLAO</name>
<dbReference type="Proteomes" id="UP001107960">
    <property type="component" value="Unassembled WGS sequence"/>
</dbReference>
<gene>
    <name evidence="1" type="ORF">IEW27_17865</name>
    <name evidence="2" type="ORF">LNP80_21745</name>
</gene>
<protein>
    <submittedName>
        <fullName evidence="2">Uncharacterized protein</fullName>
    </submittedName>
</protein>
<dbReference type="EMBL" id="JAJJML010000001">
    <property type="protein sequence ID" value="MCC9036835.1"/>
    <property type="molecule type" value="Genomic_DNA"/>
</dbReference>
<comment type="caution">
    <text evidence="2">The sequence shown here is derived from an EMBL/GenBank/DDBJ whole genome shotgun (WGS) entry which is preliminary data.</text>
</comment>
<reference evidence="1" key="3">
    <citation type="submission" date="2024-05" db="EMBL/GenBank/DDBJ databases">
        <title>Description of novel Chryseobacterium sp. strain C-2.</title>
        <authorList>
            <person name="Saticioglu I.B."/>
        </authorList>
    </citation>
    <scope>NUCLEOTIDE SEQUENCE</scope>
    <source>
        <strain evidence="1">C-2</strain>
    </source>
</reference>
<organism evidence="2 4">
    <name type="scientific">Chryseobacterium muglaense</name>
    <dbReference type="NCBI Taxonomy" id="2893752"/>
    <lineage>
        <taxon>Bacteria</taxon>
        <taxon>Pseudomonadati</taxon>
        <taxon>Bacteroidota</taxon>
        <taxon>Flavobacteriia</taxon>
        <taxon>Flavobacteriales</taxon>
        <taxon>Weeksellaceae</taxon>
        <taxon>Chryseobacterium group</taxon>
        <taxon>Chryseobacterium</taxon>
    </lineage>
</organism>